<keyword evidence="4" id="KW-0694">RNA-binding</keyword>
<feature type="region of interest" description="Disordered" evidence="6">
    <location>
        <begin position="1694"/>
        <end position="1745"/>
    </location>
</feature>
<dbReference type="SUPFAM" id="SSF56399">
    <property type="entry name" value="ADP-ribosylation"/>
    <property type="match status" value="1"/>
</dbReference>
<keyword evidence="5" id="KW-0479">Metal-binding</keyword>
<dbReference type="InterPro" id="IPR004088">
    <property type="entry name" value="KH_dom_type_1"/>
</dbReference>
<feature type="region of interest" description="Disordered" evidence="6">
    <location>
        <begin position="357"/>
        <end position="396"/>
    </location>
</feature>
<dbReference type="Gene3D" id="2.30.30.140">
    <property type="match status" value="2"/>
</dbReference>
<dbReference type="PROSITE" id="PS50918">
    <property type="entry name" value="WWE"/>
    <property type="match status" value="1"/>
</dbReference>
<evidence type="ECO:0000256" key="6">
    <source>
        <dbReference type="SAM" id="MobiDB-lite"/>
    </source>
</evidence>
<dbReference type="InterPro" id="IPR000571">
    <property type="entry name" value="Znf_CCCH"/>
</dbReference>
<feature type="compositionally biased region" description="Low complexity" evidence="6">
    <location>
        <begin position="1696"/>
        <end position="1712"/>
    </location>
</feature>
<proteinExistence type="inferred from homology"/>
<dbReference type="CDD" id="cd01439">
    <property type="entry name" value="TCCD_inducible_PARP_like"/>
    <property type="match status" value="1"/>
</dbReference>
<dbReference type="Pfam" id="PF02825">
    <property type="entry name" value="WWE"/>
    <property type="match status" value="1"/>
</dbReference>
<feature type="region of interest" description="Disordered" evidence="6">
    <location>
        <begin position="428"/>
        <end position="490"/>
    </location>
</feature>
<organism evidence="10 11">
    <name type="scientific">Mytilus galloprovincialis</name>
    <name type="common">Mediterranean mussel</name>
    <dbReference type="NCBI Taxonomy" id="29158"/>
    <lineage>
        <taxon>Eukaryota</taxon>
        <taxon>Metazoa</taxon>
        <taxon>Spiralia</taxon>
        <taxon>Lophotrochozoa</taxon>
        <taxon>Mollusca</taxon>
        <taxon>Bivalvia</taxon>
        <taxon>Autobranchia</taxon>
        <taxon>Pteriomorphia</taxon>
        <taxon>Mytilida</taxon>
        <taxon>Mytiloidea</taxon>
        <taxon>Mytilidae</taxon>
        <taxon>Mytilinae</taxon>
        <taxon>Mytilus</taxon>
    </lineage>
</organism>
<feature type="compositionally biased region" description="Basic residues" evidence="6">
    <location>
        <begin position="465"/>
        <end position="476"/>
    </location>
</feature>
<dbReference type="PANTHER" id="PTHR45740">
    <property type="entry name" value="POLY [ADP-RIBOSE] POLYMERASE"/>
    <property type="match status" value="1"/>
</dbReference>
<sequence length="1745" mass="200537">MDWRNTEVEVDLPNGACYQASIKDITESGILVVFKDDLKPETSIKFEKVRLLSHQDQEISDFKQGDIIQVYSKADEDTIEGWWKAKIQVLKGDNCYIEFIDRDGMDLVKKENIRPVNQGCEEDGIHSEFIKHSGVLAVIYSRTSSSLIFVSTSEDLNKKAELLTDLHVKALKEMLQQRQYLERNKHTETFMVTSDVAGLAIGRKHANIKKAECMKGIVSVTKFECDDGYLFKICGETPQAVKKARSLLEFKKEQLTVPHHFAGRIIGKAGKAIDEIIDKSMVDRIIRQTEQDGVVFNIIGTPESIENAKVLINFKLDALKNLYTSKIDIRDAERSDIWSDDENSSCFISSENISSIQHTPCRRRGNRTGRRSRGGKGNRFRGGQRGRNNHTKEESKQYQNYMKSNVSQQDVRATDKNDGFVLDSKTLVADSGDSSDDTLSCASINSEQHYPVHKPPHRSSWNGSRPRRRCRGGRGGRYRETLNSGDNQPSEDQISHFAYSCYLDDEKEGLWLNDNVGGIAFDQSSGGVRHKDIWNKPKAKDTGTRAEECYFPKHIEEGINKKHQGEKEGYEGSDEWIQQSDDSLSIYNNWCTQILKTDTDRAGRNLNSSIRGNGVRRRSGSRRRGGFYQSYHHQQRQQFKDESDEDINSDVEMMEVDDYSPSSISFDHKFSTSEDVTKSLANFDSLLHDTPKVKKWVESKEMKEKRLMEEKLDRINEMQVLKRLVQSCSGGCSFGTFICIASYLFPRSDGMREWFNTRSKRFHIYRDGSKIVYIAPFYKELNICKHFFNPLKLTICDNQNCSFFHVCRKFVRGNCRSLDCNLSHDFDSAQNFRIKAKYGLENFTDSDIIVLLNWKFPRLCPHYIYEHGGCKETDNKEEECPYLHYCKNYFFGKCNRGDNCQFTHSFSDSHNKWVLTSCHLPNQNEDALKRMIYVPPKFENRTEQLVNTEATLDNLSTRSREENVPFRSTNQYWVEEIDMIASKSKSKFIGDRPTIQGRKTITIPPNLKQREQVDTEMTVDYRSINETLKSRTTDHTEMTVDYHSINETLKSRTTDQYWLEGVDGLVLVSKSKSKFNENQPTKQERIMSYVPPNFEKPKKVVDTEMTVQDLAREVTIESTTNQRQTDWNRGFNRRSTLQSSFIGNQSTLHDNIGIRYSLPSESIVTEATPESDASLLEEAAGKKHICLALTKKYCQSHVCTDLHLEHGVPYLWQVKTDGEWVSFLPKDNFKIENAYCSLEQSVQIKDSTYSGSICTVHISFEVQNEHMFWIVYDAFGSKTNRADIRRLSTPSFGERCLSVDSYLTQWRWYWKNDHGVWLCYDTDLQTYTLEVKFLKQQKTYLFSRENYKQKYRLSFNSMEQVNLEYGTTRVLMRRPLLVSEEDLEKKKYAQKIVSKAIELYGEDSKPAHFYPWDLANEFELVETVSSFNSEYNNVLSSFQKTMNRGNYEVRSIYRVQSRKLWSDYETKKKHMHADAEKDNPTFSSIDERTLFHGTDSLDICRGICINNFDFRKSGKNATVFGEGSYFARDAIYSHNYTKPSSDFGDRYMFRAKVLVGKFTQGSRTYRRPPEIPGQSHKLYDSCVDHPIDPSIFVIFDRSQSYPEYLINYREKDYGQRRISPVTALSSVQIPPVLSAFQQPVHSSMPSTSAYAHSTGGTSLQTATSYNSNSISGSNVSRGTSSGAATRHNLVSIPATSMGNSSMSSNSNMHSSNVQTSQSNLNSGNSNPTINIKGRRRKQDKDCVIL</sequence>
<feature type="zinc finger region" description="C3H1-type" evidence="5">
    <location>
        <begin position="806"/>
        <end position="827"/>
    </location>
</feature>
<accession>A0A8B6DWE3</accession>
<dbReference type="EC" id="2.4.2.30" evidence="10"/>
<dbReference type="InterPro" id="IPR037197">
    <property type="entry name" value="WWE_dom_sf"/>
</dbReference>
<dbReference type="Pfam" id="PF18336">
    <property type="entry name" value="Tudor_FRX1"/>
    <property type="match status" value="1"/>
</dbReference>
<comment type="similarity">
    <text evidence="3">Belongs to the ARTD/PARP family.</text>
</comment>
<evidence type="ECO:0000256" key="3">
    <source>
        <dbReference type="ARBA" id="ARBA00024347"/>
    </source>
</evidence>
<gene>
    <name evidence="10" type="ORF">MGAL_10B029137</name>
</gene>
<dbReference type="Gene3D" id="3.90.228.10">
    <property type="match status" value="1"/>
</dbReference>
<dbReference type="EMBL" id="UYJE01004104">
    <property type="protein sequence ID" value="VDI25047.1"/>
    <property type="molecule type" value="Genomic_DNA"/>
</dbReference>
<dbReference type="PROSITE" id="PS50084">
    <property type="entry name" value="KH_TYPE_1"/>
    <property type="match status" value="2"/>
</dbReference>
<reference evidence="10" key="1">
    <citation type="submission" date="2018-11" db="EMBL/GenBank/DDBJ databases">
        <authorList>
            <person name="Alioto T."/>
            <person name="Alioto T."/>
        </authorList>
    </citation>
    <scope>NUCLEOTIDE SEQUENCE</scope>
</reference>
<evidence type="ECO:0000259" key="7">
    <source>
        <dbReference type="PROSITE" id="PS50103"/>
    </source>
</evidence>
<keyword evidence="11" id="KW-1185">Reference proteome</keyword>
<keyword evidence="2" id="KW-0539">Nucleus</keyword>
<keyword evidence="5" id="KW-0862">Zinc</keyword>
<dbReference type="Gene3D" id="4.10.1000.10">
    <property type="entry name" value="Zinc finger, CCCH-type"/>
    <property type="match status" value="1"/>
</dbReference>
<evidence type="ECO:0000256" key="4">
    <source>
        <dbReference type="PROSITE-ProRule" id="PRU00117"/>
    </source>
</evidence>
<dbReference type="SMART" id="SM00356">
    <property type="entry name" value="ZnF_C3H1"/>
    <property type="match status" value="2"/>
</dbReference>
<comment type="caution">
    <text evidence="10">The sequence shown here is derived from an EMBL/GenBank/DDBJ whole genome shotgun (WGS) entry which is preliminary data.</text>
</comment>
<comment type="subcellular location">
    <subcellularLocation>
        <location evidence="1">Nucleus</location>
    </subcellularLocation>
</comment>
<dbReference type="GO" id="GO:0003950">
    <property type="term" value="F:NAD+ poly-ADP-ribosyltransferase activity"/>
    <property type="evidence" value="ECO:0007669"/>
    <property type="project" value="UniProtKB-EC"/>
</dbReference>
<dbReference type="Pfam" id="PF00644">
    <property type="entry name" value="PARP"/>
    <property type="match status" value="1"/>
</dbReference>
<dbReference type="Pfam" id="PF00013">
    <property type="entry name" value="KH_1"/>
    <property type="match status" value="1"/>
</dbReference>
<feature type="compositionally biased region" description="Basic residues" evidence="6">
    <location>
        <begin position="360"/>
        <end position="389"/>
    </location>
</feature>
<dbReference type="GO" id="GO:0005634">
    <property type="term" value="C:nucleus"/>
    <property type="evidence" value="ECO:0007669"/>
    <property type="project" value="UniProtKB-SubCell"/>
</dbReference>
<dbReference type="SMART" id="SM00322">
    <property type="entry name" value="KH"/>
    <property type="match status" value="1"/>
</dbReference>
<dbReference type="InterPro" id="IPR041560">
    <property type="entry name" value="Tudor_FRM1"/>
</dbReference>
<feature type="domain" description="WWE" evidence="8">
    <location>
        <begin position="1291"/>
        <end position="1373"/>
    </location>
</feature>
<dbReference type="PANTHER" id="PTHR45740:SF2">
    <property type="entry name" value="POLY [ADP-RIBOSE] POLYMERASE"/>
    <property type="match status" value="1"/>
</dbReference>
<dbReference type="SUPFAM" id="SSF117839">
    <property type="entry name" value="WWE domain"/>
    <property type="match status" value="1"/>
</dbReference>
<feature type="region of interest" description="Disordered" evidence="6">
    <location>
        <begin position="605"/>
        <end position="625"/>
    </location>
</feature>
<evidence type="ECO:0000256" key="2">
    <source>
        <dbReference type="ARBA" id="ARBA00023242"/>
    </source>
</evidence>
<evidence type="ECO:0000313" key="11">
    <source>
        <dbReference type="Proteomes" id="UP000596742"/>
    </source>
</evidence>
<dbReference type="GO" id="GO:0008270">
    <property type="term" value="F:zinc ion binding"/>
    <property type="evidence" value="ECO:0007669"/>
    <property type="project" value="UniProtKB-KW"/>
</dbReference>
<dbReference type="OrthoDB" id="5988750at2759"/>
<dbReference type="GO" id="GO:1990404">
    <property type="term" value="F:NAD+-protein mono-ADP-ribosyltransferase activity"/>
    <property type="evidence" value="ECO:0007669"/>
    <property type="project" value="TreeGrafter"/>
</dbReference>
<dbReference type="CDD" id="cd22426">
    <property type="entry name" value="KH_I_FMR1_FXR_rpt2"/>
    <property type="match status" value="1"/>
</dbReference>
<dbReference type="PROSITE" id="PS50103">
    <property type="entry name" value="ZF_C3H1"/>
    <property type="match status" value="2"/>
</dbReference>
<evidence type="ECO:0000313" key="10">
    <source>
        <dbReference type="EMBL" id="VDI25047.1"/>
    </source>
</evidence>
<feature type="compositionally biased region" description="Polar residues" evidence="6">
    <location>
        <begin position="481"/>
        <end position="490"/>
    </location>
</feature>
<feature type="compositionally biased region" description="Polar residues" evidence="6">
    <location>
        <begin position="1713"/>
        <end position="1729"/>
    </location>
</feature>
<feature type="domain" description="PARP catalytic" evidence="9">
    <location>
        <begin position="1408"/>
        <end position="1633"/>
    </location>
</feature>
<dbReference type="Gene3D" id="3.30.720.50">
    <property type="match status" value="1"/>
</dbReference>
<keyword evidence="5" id="KW-0863">Zinc-finger</keyword>
<feature type="domain" description="C3H1-type" evidence="7">
    <location>
        <begin position="806"/>
        <end position="827"/>
    </location>
</feature>
<dbReference type="GO" id="GO:0003723">
    <property type="term" value="F:RNA binding"/>
    <property type="evidence" value="ECO:0007669"/>
    <property type="project" value="UniProtKB-UniRule"/>
</dbReference>
<evidence type="ECO:0000259" key="9">
    <source>
        <dbReference type="PROSITE" id="PS51059"/>
    </source>
</evidence>
<feature type="zinc finger region" description="C3H1-type" evidence="5">
    <location>
        <begin position="874"/>
        <end position="907"/>
    </location>
</feature>
<dbReference type="InterPro" id="IPR036612">
    <property type="entry name" value="KH_dom_type_1_sf"/>
</dbReference>
<dbReference type="InterPro" id="IPR004170">
    <property type="entry name" value="WWE_dom"/>
</dbReference>
<feature type="compositionally biased region" description="Polar residues" evidence="6">
    <location>
        <begin position="437"/>
        <end position="448"/>
    </location>
</feature>
<name>A0A8B6DWE3_MYTGA</name>
<dbReference type="InterPro" id="IPR051712">
    <property type="entry name" value="ARTD-AVP"/>
</dbReference>
<keyword evidence="10" id="KW-0328">Glycosyltransferase</keyword>
<evidence type="ECO:0000259" key="8">
    <source>
        <dbReference type="PROSITE" id="PS50918"/>
    </source>
</evidence>
<evidence type="ECO:0000256" key="1">
    <source>
        <dbReference type="ARBA" id="ARBA00004123"/>
    </source>
</evidence>
<dbReference type="PROSITE" id="PS51059">
    <property type="entry name" value="PARP_CATALYTIC"/>
    <property type="match status" value="1"/>
</dbReference>
<feature type="domain" description="C3H1-type" evidence="7">
    <location>
        <begin position="874"/>
        <end position="907"/>
    </location>
</feature>
<dbReference type="InterPro" id="IPR012317">
    <property type="entry name" value="Poly(ADP-ribose)pol_cat_dom"/>
</dbReference>
<evidence type="ECO:0000256" key="5">
    <source>
        <dbReference type="PROSITE-ProRule" id="PRU00723"/>
    </source>
</evidence>
<dbReference type="SUPFAM" id="SSF54791">
    <property type="entry name" value="Eukaryotic type KH-domain (KH-domain type I)"/>
    <property type="match status" value="1"/>
</dbReference>
<dbReference type="Gene3D" id="3.30.1370.10">
    <property type="entry name" value="K Homology domain, type 1"/>
    <property type="match status" value="2"/>
</dbReference>
<dbReference type="InterPro" id="IPR004087">
    <property type="entry name" value="KH_dom"/>
</dbReference>
<protein>
    <submittedName>
        <fullName evidence="10">Poly [ADP-ribose] polymerase 7/11/12/13</fullName>
        <ecNumber evidence="10">2.4.2.30</ecNumber>
    </submittedName>
</protein>
<keyword evidence="10" id="KW-0808">Transferase</keyword>
<feature type="compositionally biased region" description="Basic residues" evidence="6">
    <location>
        <begin position="614"/>
        <end position="625"/>
    </location>
</feature>
<dbReference type="Proteomes" id="UP000596742">
    <property type="component" value="Unassembled WGS sequence"/>
</dbReference>